<comment type="caution">
    <text evidence="4">Lacks conserved residue(s) required for the propagation of feature annotation.</text>
</comment>
<feature type="domain" description="Methyltransferase" evidence="5">
    <location>
        <begin position="174"/>
        <end position="251"/>
    </location>
</feature>
<evidence type="ECO:0000256" key="4">
    <source>
        <dbReference type="HAMAP-Rule" id="MF_02126"/>
    </source>
</evidence>
<evidence type="ECO:0000256" key="1">
    <source>
        <dbReference type="ARBA" id="ARBA00022603"/>
    </source>
</evidence>
<evidence type="ECO:0000256" key="3">
    <source>
        <dbReference type="ARBA" id="ARBA00022691"/>
    </source>
</evidence>
<dbReference type="InterPro" id="IPR019874">
    <property type="entry name" value="RF_methyltr_PrmC"/>
</dbReference>
<reference evidence="7 8" key="1">
    <citation type="journal article" date="2018" name="Environ. Microbiol.">
        <title>Novel energy conservation strategies and behaviour of Pelotomaculum schinkii driving syntrophic propionate catabolism.</title>
        <authorList>
            <person name="Hidalgo-Ahumada C.A.P."/>
            <person name="Nobu M.K."/>
            <person name="Narihiro T."/>
            <person name="Tamaki H."/>
            <person name="Liu W.T."/>
            <person name="Kamagata Y."/>
            <person name="Stams A.J.M."/>
            <person name="Imachi H."/>
            <person name="Sousa D.Z."/>
        </authorList>
    </citation>
    <scope>NUCLEOTIDE SEQUENCE [LARGE SCALE GENOMIC DNA]</scope>
    <source>
        <strain evidence="7 8">HH</strain>
    </source>
</reference>
<dbReference type="InterPro" id="IPR050320">
    <property type="entry name" value="N5-glutamine_MTase"/>
</dbReference>
<dbReference type="PANTHER" id="PTHR18895:SF74">
    <property type="entry name" value="MTRF1L RELEASE FACTOR GLUTAMINE METHYLTRANSFERASE"/>
    <property type="match status" value="1"/>
</dbReference>
<dbReference type="CDD" id="cd02440">
    <property type="entry name" value="AdoMet_MTases"/>
    <property type="match status" value="1"/>
</dbReference>
<evidence type="ECO:0000313" key="7">
    <source>
        <dbReference type="EMBL" id="TEB04217.1"/>
    </source>
</evidence>
<dbReference type="GO" id="GO:0102559">
    <property type="term" value="F:peptide chain release factor N(5)-glutamine methyltransferase activity"/>
    <property type="evidence" value="ECO:0007669"/>
    <property type="project" value="UniProtKB-EC"/>
</dbReference>
<comment type="similarity">
    <text evidence="4">Belongs to the protein N5-glutamine methyltransferase family. PrmC subfamily.</text>
</comment>
<evidence type="ECO:0000256" key="2">
    <source>
        <dbReference type="ARBA" id="ARBA00022679"/>
    </source>
</evidence>
<sequence>MQVRIHSHKRYIRYTNPALAGDVRLKWRLHRLVFSMIRGAAIAACGTNLNIHTVEECNLSQTIRQILQEARRKLQKVEGAAPALDSEVLLSHVTGLDRAGLYREWECTLPAHEEKYFWEMVMRRLLGEPVAYLTGCKEFMGLDFKVNPSVLIPRPETELLVETALALLPPAPLVIDVGTGSGAIAVSLASFLPESIVYATDCSGEALEVARNNAARHGVGSRVRFFRGELLEPLAGVVPANGVDLIAANLPYISSDELAGLPRSVRQFEPVLALDGGKGGLELYRRLIPTAAILLKKGGLLLLEIGFDQARDMLGLLETSWEADIVKDLAGLDRLVVARLCDGAECKPA</sequence>
<keyword evidence="3 4" id="KW-0949">S-adenosyl-L-methionine</keyword>
<feature type="domain" description="Release factor glutamine methyltransferase N-terminal" evidence="6">
    <location>
        <begin position="65"/>
        <end position="135"/>
    </location>
</feature>
<accession>A0A4Y7R5T3</accession>
<dbReference type="EC" id="2.1.1.297" evidence="4"/>
<evidence type="ECO:0000259" key="5">
    <source>
        <dbReference type="Pfam" id="PF13847"/>
    </source>
</evidence>
<dbReference type="Pfam" id="PF17827">
    <property type="entry name" value="PrmC_N"/>
    <property type="match status" value="1"/>
</dbReference>
<comment type="catalytic activity">
    <reaction evidence="4">
        <text>L-glutaminyl-[peptide chain release factor] + S-adenosyl-L-methionine = N(5)-methyl-L-glutaminyl-[peptide chain release factor] + S-adenosyl-L-homocysteine + H(+)</text>
        <dbReference type="Rhea" id="RHEA:42896"/>
        <dbReference type="Rhea" id="RHEA-COMP:10271"/>
        <dbReference type="Rhea" id="RHEA-COMP:10272"/>
        <dbReference type="ChEBI" id="CHEBI:15378"/>
        <dbReference type="ChEBI" id="CHEBI:30011"/>
        <dbReference type="ChEBI" id="CHEBI:57856"/>
        <dbReference type="ChEBI" id="CHEBI:59789"/>
        <dbReference type="ChEBI" id="CHEBI:61891"/>
        <dbReference type="EC" id="2.1.1.297"/>
    </reaction>
</comment>
<dbReference type="PANTHER" id="PTHR18895">
    <property type="entry name" value="HEMK METHYLTRANSFERASE"/>
    <property type="match status" value="1"/>
</dbReference>
<organism evidence="7 8">
    <name type="scientific">Pelotomaculum schinkii</name>
    <dbReference type="NCBI Taxonomy" id="78350"/>
    <lineage>
        <taxon>Bacteria</taxon>
        <taxon>Bacillati</taxon>
        <taxon>Bacillota</taxon>
        <taxon>Clostridia</taxon>
        <taxon>Eubacteriales</taxon>
        <taxon>Desulfotomaculaceae</taxon>
        <taxon>Pelotomaculum</taxon>
    </lineage>
</organism>
<evidence type="ECO:0000259" key="6">
    <source>
        <dbReference type="Pfam" id="PF17827"/>
    </source>
</evidence>
<comment type="function">
    <text evidence="4">Methylates the class 1 translation termination release factors RF1/PrfA and RF2/PrfB on the glutamine residue of the universally conserved GGQ motif.</text>
</comment>
<dbReference type="EMBL" id="QFGA01000004">
    <property type="protein sequence ID" value="TEB04217.1"/>
    <property type="molecule type" value="Genomic_DNA"/>
</dbReference>
<dbReference type="HAMAP" id="MF_02126">
    <property type="entry name" value="RF_methyltr_PrmC"/>
    <property type="match status" value="1"/>
</dbReference>
<feature type="binding site" evidence="4">
    <location>
        <position position="201"/>
    </location>
    <ligand>
        <name>S-adenosyl-L-methionine</name>
        <dbReference type="ChEBI" id="CHEBI:59789"/>
    </ligand>
</feature>
<dbReference type="SUPFAM" id="SSF53335">
    <property type="entry name" value="S-adenosyl-L-methionine-dependent methyltransferases"/>
    <property type="match status" value="1"/>
</dbReference>
<comment type="caution">
    <text evidence="7">The sequence shown here is derived from an EMBL/GenBank/DDBJ whole genome shotgun (WGS) entry which is preliminary data.</text>
</comment>
<dbReference type="AlphaFoldDB" id="A0A4Y7R5T3"/>
<dbReference type="InterPro" id="IPR004556">
    <property type="entry name" value="HemK-like"/>
</dbReference>
<name>A0A4Y7R5T3_9FIRM</name>
<dbReference type="Gene3D" id="3.40.50.150">
    <property type="entry name" value="Vaccinia Virus protein VP39"/>
    <property type="match status" value="1"/>
</dbReference>
<dbReference type="Gene3D" id="1.10.8.10">
    <property type="entry name" value="DNA helicase RuvA subunit, C-terminal domain"/>
    <property type="match status" value="1"/>
</dbReference>
<evidence type="ECO:0000313" key="8">
    <source>
        <dbReference type="Proteomes" id="UP000298324"/>
    </source>
</evidence>
<keyword evidence="1 4" id="KW-0489">Methyltransferase</keyword>
<dbReference type="InterPro" id="IPR029063">
    <property type="entry name" value="SAM-dependent_MTases_sf"/>
</dbReference>
<protein>
    <recommendedName>
        <fullName evidence="4">Release factor glutamine methyltransferase</fullName>
        <shortName evidence="4">RF MTase</shortName>
        <ecNumber evidence="4">2.1.1.297</ecNumber>
    </recommendedName>
    <alternativeName>
        <fullName evidence="4">N5-glutamine methyltransferase PrmC</fullName>
    </alternativeName>
    <alternativeName>
        <fullName evidence="4">Protein-(glutamine-N5) MTase PrmC</fullName>
    </alternativeName>
    <alternativeName>
        <fullName evidence="4">Protein-glutamine N-methyltransferase PrmC</fullName>
    </alternativeName>
</protein>
<dbReference type="GO" id="GO:0032259">
    <property type="term" value="P:methylation"/>
    <property type="evidence" value="ECO:0007669"/>
    <property type="project" value="UniProtKB-KW"/>
</dbReference>
<dbReference type="InterPro" id="IPR025714">
    <property type="entry name" value="Methyltranfer_dom"/>
</dbReference>
<dbReference type="Proteomes" id="UP000298324">
    <property type="component" value="Unassembled WGS sequence"/>
</dbReference>
<feature type="binding site" evidence="4">
    <location>
        <position position="249"/>
    </location>
    <ligand>
        <name>S-adenosyl-L-methionine</name>
        <dbReference type="ChEBI" id="CHEBI:59789"/>
    </ligand>
</feature>
<keyword evidence="8" id="KW-1185">Reference proteome</keyword>
<keyword evidence="2 4" id="KW-0808">Transferase</keyword>
<dbReference type="NCBIfam" id="TIGR00536">
    <property type="entry name" value="hemK_fam"/>
    <property type="match status" value="1"/>
</dbReference>
<dbReference type="NCBIfam" id="TIGR03534">
    <property type="entry name" value="RF_mod_PrmC"/>
    <property type="match status" value="1"/>
</dbReference>
<proteinExistence type="inferred from homology"/>
<feature type="binding site" evidence="4">
    <location>
        <begin position="178"/>
        <end position="182"/>
    </location>
    <ligand>
        <name>S-adenosyl-L-methionine</name>
        <dbReference type="ChEBI" id="CHEBI:59789"/>
    </ligand>
</feature>
<dbReference type="InterPro" id="IPR040758">
    <property type="entry name" value="PrmC_N"/>
</dbReference>
<dbReference type="Pfam" id="PF13847">
    <property type="entry name" value="Methyltransf_31"/>
    <property type="match status" value="1"/>
</dbReference>
<gene>
    <name evidence="4 7" type="primary">prmC</name>
    <name evidence="7" type="ORF">Psch_03942</name>
</gene>